<evidence type="ECO:0000256" key="1">
    <source>
        <dbReference type="ARBA" id="ARBA00011344"/>
    </source>
</evidence>
<dbReference type="PANTHER" id="PTHR30173">
    <property type="entry name" value="SIGMA 19 FACTOR"/>
    <property type="match status" value="1"/>
</dbReference>
<dbReference type="Pfam" id="PF08281">
    <property type="entry name" value="Sigma70_r4_2"/>
    <property type="match status" value="1"/>
</dbReference>
<dbReference type="NCBIfam" id="NF007214">
    <property type="entry name" value="PRK09636.1"/>
    <property type="match status" value="1"/>
</dbReference>
<organism evidence="4 5">
    <name type="scientific">Aureibacillus halotolerans</name>
    <dbReference type="NCBI Taxonomy" id="1508390"/>
    <lineage>
        <taxon>Bacteria</taxon>
        <taxon>Bacillati</taxon>
        <taxon>Bacillota</taxon>
        <taxon>Bacilli</taxon>
        <taxon>Bacillales</taxon>
        <taxon>Bacillaceae</taxon>
        <taxon>Aureibacillus</taxon>
    </lineage>
</organism>
<comment type="subunit">
    <text evidence="1">Interacts transiently with the RNA polymerase catalytic core formed by RpoA, RpoB, RpoC and RpoZ (2 alpha, 1 beta, 1 beta' and 1 omega subunit) to form the RNA polymerase holoenzyme that can initiate transcription.</text>
</comment>
<dbReference type="Pfam" id="PF04542">
    <property type="entry name" value="Sigma70_r2"/>
    <property type="match status" value="1"/>
</dbReference>
<gene>
    <name evidence="4" type="ORF">EV213_105134</name>
</gene>
<dbReference type="InterPro" id="IPR013249">
    <property type="entry name" value="RNA_pol_sigma70_r4_t2"/>
</dbReference>
<dbReference type="GO" id="GO:0016987">
    <property type="term" value="F:sigma factor activity"/>
    <property type="evidence" value="ECO:0007669"/>
    <property type="project" value="InterPro"/>
</dbReference>
<accession>A0A4R6U2X5</accession>
<dbReference type="InterPro" id="IPR013324">
    <property type="entry name" value="RNA_pol_sigma_r3/r4-like"/>
</dbReference>
<proteinExistence type="predicted"/>
<dbReference type="NCBIfam" id="TIGR02957">
    <property type="entry name" value="SigX4"/>
    <property type="match status" value="1"/>
</dbReference>
<comment type="caution">
    <text evidence="4">The sequence shown here is derived from an EMBL/GenBank/DDBJ whole genome shotgun (WGS) entry which is preliminary data.</text>
</comment>
<evidence type="ECO:0000259" key="3">
    <source>
        <dbReference type="Pfam" id="PF08281"/>
    </source>
</evidence>
<evidence type="ECO:0000313" key="4">
    <source>
        <dbReference type="EMBL" id="TDQ40788.1"/>
    </source>
</evidence>
<dbReference type="Gene3D" id="3.10.450.50">
    <property type="match status" value="1"/>
</dbReference>
<feature type="domain" description="RNA polymerase sigma factor 70 region 4 type 2" evidence="3">
    <location>
        <begin position="106"/>
        <end position="157"/>
    </location>
</feature>
<dbReference type="NCBIfam" id="TIGR02937">
    <property type="entry name" value="sigma70-ECF"/>
    <property type="match status" value="1"/>
</dbReference>
<evidence type="ECO:0000313" key="5">
    <source>
        <dbReference type="Proteomes" id="UP000295632"/>
    </source>
</evidence>
<dbReference type="Gene3D" id="1.10.10.10">
    <property type="entry name" value="Winged helix-like DNA-binding domain superfamily/Winged helix DNA-binding domain"/>
    <property type="match status" value="1"/>
</dbReference>
<dbReference type="InterPro" id="IPR036388">
    <property type="entry name" value="WH-like_DNA-bd_sf"/>
</dbReference>
<dbReference type="InterPro" id="IPR007627">
    <property type="entry name" value="RNA_pol_sigma70_r2"/>
</dbReference>
<dbReference type="AlphaFoldDB" id="A0A4R6U2X5"/>
<dbReference type="InterPro" id="IPR014284">
    <property type="entry name" value="RNA_pol_sigma-70_dom"/>
</dbReference>
<dbReference type="Proteomes" id="UP000295632">
    <property type="component" value="Unassembled WGS sequence"/>
</dbReference>
<dbReference type="Gene3D" id="1.10.1740.10">
    <property type="match status" value="1"/>
</dbReference>
<dbReference type="InterPro" id="IPR052704">
    <property type="entry name" value="ECF_Sigma-70_Domain"/>
</dbReference>
<reference evidence="4 5" key="1">
    <citation type="submission" date="2019-03" db="EMBL/GenBank/DDBJ databases">
        <title>Genomic Encyclopedia of Type Strains, Phase IV (KMG-IV): sequencing the most valuable type-strain genomes for metagenomic binning, comparative biology and taxonomic classification.</title>
        <authorList>
            <person name="Goeker M."/>
        </authorList>
    </citation>
    <scope>NUCLEOTIDE SEQUENCE [LARGE SCALE GENOMIC DNA]</scope>
    <source>
        <strain evidence="4 5">DSM 28697</strain>
    </source>
</reference>
<name>A0A4R6U2X5_9BACI</name>
<dbReference type="EMBL" id="SNYJ01000005">
    <property type="protein sequence ID" value="TDQ40788.1"/>
    <property type="molecule type" value="Genomic_DNA"/>
</dbReference>
<protein>
    <submittedName>
        <fullName evidence="4">RNA polymerase sigma-70 factor (ECF subfamily)</fullName>
    </submittedName>
</protein>
<dbReference type="InterPro" id="IPR014303">
    <property type="entry name" value="RNA_pol_sigma-70_ECF"/>
</dbReference>
<evidence type="ECO:0000259" key="2">
    <source>
        <dbReference type="Pfam" id="PF04542"/>
    </source>
</evidence>
<feature type="domain" description="RNA polymerase sigma-70 region 2" evidence="2">
    <location>
        <begin position="7"/>
        <end position="68"/>
    </location>
</feature>
<dbReference type="GO" id="GO:0003677">
    <property type="term" value="F:DNA binding"/>
    <property type="evidence" value="ECO:0007669"/>
    <property type="project" value="InterPro"/>
</dbReference>
<keyword evidence="5" id="KW-1185">Reference proteome</keyword>
<dbReference type="RefSeq" id="WP_166639213.1">
    <property type="nucleotide sequence ID" value="NZ_SNYJ01000005.1"/>
</dbReference>
<dbReference type="SUPFAM" id="SSF88946">
    <property type="entry name" value="Sigma2 domain of RNA polymerase sigma factors"/>
    <property type="match status" value="1"/>
</dbReference>
<dbReference type="SUPFAM" id="SSF54427">
    <property type="entry name" value="NTF2-like"/>
    <property type="match status" value="1"/>
</dbReference>
<dbReference type="SUPFAM" id="SSF88659">
    <property type="entry name" value="Sigma3 and sigma4 domains of RNA polymerase sigma factors"/>
    <property type="match status" value="1"/>
</dbReference>
<sequence>MDTKTAYETFRPLLHSIAYQMLGSATDAEDVVHDLFVDYEKRDLSNVHNLQAYLVKTITNRCINVLTSSRMKRETYPGVWLPEPKLDETVRSPDLIVEQQEELSYALLFLLEKLNPVERAIFILREALSYPYADIGTILEKSEANCRKIYSRAKQQLNQSTDEHLTNSPQAEALILAFLQATQSGDFDTVVGLLTEEAVLYSDGGGKVRAAMRPIYSRQRILSFLQSLAAKGLFNVEVRMTSINGQAGLLLYDNNSLRDVVLVQLNADQFRISAIYLVRNPDKLKTMTSKNSK</sequence>
<dbReference type="InterPro" id="IPR032710">
    <property type="entry name" value="NTF2-like_dom_sf"/>
</dbReference>
<dbReference type="PANTHER" id="PTHR30173:SF36">
    <property type="entry name" value="ECF RNA POLYMERASE SIGMA FACTOR SIGJ"/>
    <property type="match status" value="1"/>
</dbReference>
<dbReference type="InterPro" id="IPR013325">
    <property type="entry name" value="RNA_pol_sigma_r2"/>
</dbReference>
<dbReference type="GO" id="GO:0006352">
    <property type="term" value="P:DNA-templated transcription initiation"/>
    <property type="evidence" value="ECO:0007669"/>
    <property type="project" value="InterPro"/>
</dbReference>